<dbReference type="Proteomes" id="UP001147752">
    <property type="component" value="Unassembled WGS sequence"/>
</dbReference>
<sequence length="214" mass="24286">MDNLSLPTDDELLPVLHEFRAKPIKPKGPDLPLPPITYPQNALAAQQKYKDEGARCFKIYSRGPYDFKVSPNADMAIKVDIAHDRLKNIGRPKTEKDLRATGTAWPMRCLFDYYWAAAQIAGVSQEDIGRQYGVNLVPSLPFPPTPGEVETRKTQFKIESMEKLRQMLKHPEIRKLIPVDARGKPIWDETKHGEFCVLVVKIDQECGLEEFSPA</sequence>
<dbReference type="GeneID" id="81465448"/>
<dbReference type="EMBL" id="JAPZBT010000003">
    <property type="protein sequence ID" value="KAJ5365649.1"/>
    <property type="molecule type" value="Genomic_DNA"/>
</dbReference>
<evidence type="ECO:0000313" key="1">
    <source>
        <dbReference type="EMBL" id="KAJ5365649.1"/>
    </source>
</evidence>
<evidence type="ECO:0000313" key="2">
    <source>
        <dbReference type="Proteomes" id="UP001147752"/>
    </source>
</evidence>
<accession>A0A9W9V2U6</accession>
<keyword evidence="2" id="KW-1185">Reference proteome</keyword>
<dbReference type="AlphaFoldDB" id="A0A9W9V2U6"/>
<reference evidence="1" key="2">
    <citation type="journal article" date="2023" name="IMA Fungus">
        <title>Comparative genomic study of the Penicillium genus elucidates a diverse pangenome and 15 lateral gene transfer events.</title>
        <authorList>
            <person name="Petersen C."/>
            <person name="Sorensen T."/>
            <person name="Nielsen M.R."/>
            <person name="Sondergaard T.E."/>
            <person name="Sorensen J.L."/>
            <person name="Fitzpatrick D.A."/>
            <person name="Frisvad J.C."/>
            <person name="Nielsen K.L."/>
        </authorList>
    </citation>
    <scope>NUCLEOTIDE SEQUENCE</scope>
    <source>
        <strain evidence="1">IBT 3081</strain>
    </source>
</reference>
<reference evidence="1" key="1">
    <citation type="submission" date="2022-12" db="EMBL/GenBank/DDBJ databases">
        <authorList>
            <person name="Petersen C."/>
        </authorList>
    </citation>
    <scope>NUCLEOTIDE SEQUENCE</scope>
    <source>
        <strain evidence="1">IBT 3081</strain>
    </source>
</reference>
<organism evidence="1 2">
    <name type="scientific">Penicillium concentricum</name>
    <dbReference type="NCBI Taxonomy" id="293559"/>
    <lineage>
        <taxon>Eukaryota</taxon>
        <taxon>Fungi</taxon>
        <taxon>Dikarya</taxon>
        <taxon>Ascomycota</taxon>
        <taxon>Pezizomycotina</taxon>
        <taxon>Eurotiomycetes</taxon>
        <taxon>Eurotiomycetidae</taxon>
        <taxon>Eurotiales</taxon>
        <taxon>Aspergillaceae</taxon>
        <taxon>Penicillium</taxon>
    </lineage>
</organism>
<gene>
    <name evidence="1" type="ORF">N7517_008535</name>
</gene>
<name>A0A9W9V2U6_9EURO</name>
<dbReference type="OrthoDB" id="4151615at2759"/>
<protein>
    <submittedName>
        <fullName evidence="1">Uncharacterized protein</fullName>
    </submittedName>
</protein>
<proteinExistence type="predicted"/>
<dbReference type="RefSeq" id="XP_056577116.1">
    <property type="nucleotide sequence ID" value="XM_056726265.1"/>
</dbReference>
<comment type="caution">
    <text evidence="1">The sequence shown here is derived from an EMBL/GenBank/DDBJ whole genome shotgun (WGS) entry which is preliminary data.</text>
</comment>